<comment type="caution">
    <text evidence="2">The sequence shown here is derived from an EMBL/GenBank/DDBJ whole genome shotgun (WGS) entry which is preliminary data.</text>
</comment>
<evidence type="ECO:0000256" key="1">
    <source>
        <dbReference type="SAM" id="MobiDB-lite"/>
    </source>
</evidence>
<proteinExistence type="predicted"/>
<accession>A0AAP0NQ91</accession>
<dbReference type="Proteomes" id="UP001420932">
    <property type="component" value="Unassembled WGS sequence"/>
</dbReference>
<keyword evidence="3" id="KW-1185">Reference proteome</keyword>
<evidence type="ECO:0000313" key="2">
    <source>
        <dbReference type="EMBL" id="KAK9113890.1"/>
    </source>
</evidence>
<dbReference type="EMBL" id="JBBNAF010000009">
    <property type="protein sequence ID" value="KAK9113890.1"/>
    <property type="molecule type" value="Genomic_DNA"/>
</dbReference>
<reference evidence="2 3" key="1">
    <citation type="submission" date="2024-01" db="EMBL/GenBank/DDBJ databases">
        <title>Genome assemblies of Stephania.</title>
        <authorList>
            <person name="Yang L."/>
        </authorList>
    </citation>
    <scope>NUCLEOTIDE SEQUENCE [LARGE SCALE GENOMIC DNA]</scope>
    <source>
        <strain evidence="2">YNDBR</strain>
        <tissue evidence="2">Leaf</tissue>
    </source>
</reference>
<feature type="compositionally biased region" description="Acidic residues" evidence="1">
    <location>
        <begin position="160"/>
        <end position="181"/>
    </location>
</feature>
<dbReference type="AlphaFoldDB" id="A0AAP0NQ91"/>
<sequence length="181" mass="19949">MGRDVRYARKDLNGKGKARVCALHHKLVMRYIKKSFVWRSRIKIAGYTRGIGLGIWKSPNGGEQRKAKGGAIVLKSNLRAELMRATPAKPRRETPTDWVVACLINSTEEQMASNAKLSCGFIPSSPGLRQQKGGQQEDGENAQGTLVGIEPQDDFRMDDSSEADSDEGTPIDDMDNADEDN</sequence>
<organism evidence="2 3">
    <name type="scientific">Stephania yunnanensis</name>
    <dbReference type="NCBI Taxonomy" id="152371"/>
    <lineage>
        <taxon>Eukaryota</taxon>
        <taxon>Viridiplantae</taxon>
        <taxon>Streptophyta</taxon>
        <taxon>Embryophyta</taxon>
        <taxon>Tracheophyta</taxon>
        <taxon>Spermatophyta</taxon>
        <taxon>Magnoliopsida</taxon>
        <taxon>Ranunculales</taxon>
        <taxon>Menispermaceae</taxon>
        <taxon>Menispermoideae</taxon>
        <taxon>Cissampelideae</taxon>
        <taxon>Stephania</taxon>
    </lineage>
</organism>
<gene>
    <name evidence="2" type="ORF">Syun_020687</name>
</gene>
<name>A0AAP0NQ91_9MAGN</name>
<protein>
    <submittedName>
        <fullName evidence="2">Uncharacterized protein</fullName>
    </submittedName>
</protein>
<feature type="region of interest" description="Disordered" evidence="1">
    <location>
        <begin position="126"/>
        <end position="181"/>
    </location>
</feature>
<evidence type="ECO:0000313" key="3">
    <source>
        <dbReference type="Proteomes" id="UP001420932"/>
    </source>
</evidence>